<dbReference type="AlphaFoldDB" id="A0A835XR50"/>
<protein>
    <recommendedName>
        <fullName evidence="3">Tubulin-tyrosine ligase</fullName>
    </recommendedName>
</protein>
<dbReference type="Pfam" id="PF14398">
    <property type="entry name" value="ATPgrasp_YheCD"/>
    <property type="match status" value="1"/>
</dbReference>
<dbReference type="GO" id="GO:0000226">
    <property type="term" value="P:microtubule cytoskeleton organization"/>
    <property type="evidence" value="ECO:0007669"/>
    <property type="project" value="TreeGrafter"/>
</dbReference>
<dbReference type="InterPro" id="IPR026838">
    <property type="entry name" value="YheC/D"/>
</dbReference>
<evidence type="ECO:0000313" key="1">
    <source>
        <dbReference type="EMBL" id="KAG2488718.1"/>
    </source>
</evidence>
<proteinExistence type="predicted"/>
<organism evidence="1 2">
    <name type="scientific">Edaphochlamys debaryana</name>
    <dbReference type="NCBI Taxonomy" id="47281"/>
    <lineage>
        <taxon>Eukaryota</taxon>
        <taxon>Viridiplantae</taxon>
        <taxon>Chlorophyta</taxon>
        <taxon>core chlorophytes</taxon>
        <taxon>Chlorophyceae</taxon>
        <taxon>CS clade</taxon>
        <taxon>Chlamydomonadales</taxon>
        <taxon>Chlamydomonadales incertae sedis</taxon>
        <taxon>Edaphochlamys</taxon>
    </lineage>
</organism>
<dbReference type="EMBL" id="JAEHOE010000080">
    <property type="protein sequence ID" value="KAG2488718.1"/>
    <property type="molecule type" value="Genomic_DNA"/>
</dbReference>
<dbReference type="GO" id="GO:0015631">
    <property type="term" value="F:tubulin binding"/>
    <property type="evidence" value="ECO:0007669"/>
    <property type="project" value="TreeGrafter"/>
</dbReference>
<dbReference type="PANTHER" id="PTHR12241:SF155">
    <property type="entry name" value="TUBULIN-TYROSINE LIGASE FAMILY PROTEIN"/>
    <property type="match status" value="1"/>
</dbReference>
<sequence length="247" mass="25745">MAACPPGTVWFYKKAKASRGRGVFPITSLDQLPPEELAEAEAAVAASAAAAAATDDGAASVPAATVAAASGGGVFQQAVPNMLLWEGGRKFDLRVLVVMGPGRRAWLHRTLYMRVATEPLTPGDLGRASQCTNISQGGTVLAVHGSAELSGYDTVLSGLLDAVRTVVSAMYDVLPAEGAIHYFGFDFMLDAQLKPWLLEVNSTPRLVNCNRTGAVHAALVELLAGIVEPCLDGRPLGATGGWLPVHP</sequence>
<dbReference type="GO" id="GO:0036064">
    <property type="term" value="C:ciliary basal body"/>
    <property type="evidence" value="ECO:0007669"/>
    <property type="project" value="TreeGrafter"/>
</dbReference>
<dbReference type="SUPFAM" id="SSF56059">
    <property type="entry name" value="Glutathione synthetase ATP-binding domain-like"/>
    <property type="match status" value="1"/>
</dbReference>
<accession>A0A835XR50</accession>
<dbReference type="Proteomes" id="UP000612055">
    <property type="component" value="Unassembled WGS sequence"/>
</dbReference>
<evidence type="ECO:0008006" key="3">
    <source>
        <dbReference type="Google" id="ProtNLM"/>
    </source>
</evidence>
<reference evidence="1" key="1">
    <citation type="journal article" date="2020" name="bioRxiv">
        <title>Comparative genomics of Chlamydomonas.</title>
        <authorList>
            <person name="Craig R.J."/>
            <person name="Hasan A.R."/>
            <person name="Ness R.W."/>
            <person name="Keightley P.D."/>
        </authorList>
    </citation>
    <scope>NUCLEOTIDE SEQUENCE</scope>
    <source>
        <strain evidence="1">CCAP 11/70</strain>
    </source>
</reference>
<keyword evidence="2" id="KW-1185">Reference proteome</keyword>
<gene>
    <name evidence="1" type="ORF">HYH03_012718</name>
</gene>
<comment type="caution">
    <text evidence="1">The sequence shown here is derived from an EMBL/GenBank/DDBJ whole genome shotgun (WGS) entry which is preliminary data.</text>
</comment>
<dbReference type="Gene3D" id="3.30.470.20">
    <property type="entry name" value="ATP-grasp fold, B domain"/>
    <property type="match status" value="1"/>
</dbReference>
<dbReference type="PANTHER" id="PTHR12241">
    <property type="entry name" value="TUBULIN POLYGLUTAMYLASE"/>
    <property type="match status" value="1"/>
</dbReference>
<name>A0A835XR50_9CHLO</name>
<evidence type="ECO:0000313" key="2">
    <source>
        <dbReference type="Proteomes" id="UP000612055"/>
    </source>
</evidence>
<dbReference type="GO" id="GO:0070740">
    <property type="term" value="F:tubulin-glutamic acid ligase activity"/>
    <property type="evidence" value="ECO:0007669"/>
    <property type="project" value="TreeGrafter"/>
</dbReference>
<dbReference type="OrthoDB" id="202825at2759"/>